<dbReference type="SUPFAM" id="SSF53098">
    <property type="entry name" value="Ribonuclease H-like"/>
    <property type="match status" value="1"/>
</dbReference>
<dbReference type="InterPro" id="IPR001584">
    <property type="entry name" value="Integrase_cat-core"/>
</dbReference>
<evidence type="ECO:0000313" key="3">
    <source>
        <dbReference type="Proteomes" id="UP000652176"/>
    </source>
</evidence>
<dbReference type="Proteomes" id="UP000652176">
    <property type="component" value="Unassembled WGS sequence"/>
</dbReference>
<gene>
    <name evidence="2" type="ORF">IE877_23050</name>
</gene>
<dbReference type="InterPro" id="IPR036397">
    <property type="entry name" value="RNaseH_sf"/>
</dbReference>
<evidence type="ECO:0000313" key="2">
    <source>
        <dbReference type="EMBL" id="MBD9358717.1"/>
    </source>
</evidence>
<reference evidence="2 3" key="1">
    <citation type="submission" date="2020-09" db="EMBL/GenBank/DDBJ databases">
        <title>Methylomonas albis sp. nov. and Methylomonas fluvii sp. nov.: Two cold-adapted methanotrophs from the River Elbe and an amended description of Methylovulum psychrotolerans strain Eb1.</title>
        <authorList>
            <person name="Bussmann I.K."/>
            <person name="Klings K.-W."/>
            <person name="Warnstedt J."/>
            <person name="Hoppert M."/>
            <person name="Saborowski A."/>
            <person name="Horn F."/>
            <person name="Liebner S."/>
        </authorList>
    </citation>
    <scope>NUCLEOTIDE SEQUENCE [LARGE SCALE GENOMIC DNA]</scope>
    <source>
        <strain evidence="2 3">EbA</strain>
    </source>
</reference>
<proteinExistence type="predicted"/>
<dbReference type="InterPro" id="IPR012337">
    <property type="entry name" value="RNaseH-like_sf"/>
</dbReference>
<sequence length="111" mass="12382">MNRYWSSGTDITYIRLLRGFDYLVAIIDCYSRKVLAWRLSNTLDAGFCVDCLEEAITNYGPPAEIFNSDQGSQFTSDSFTGVLIEQGITISMDGAEVARWILFLSSDYGGP</sequence>
<dbReference type="Gene3D" id="3.30.420.10">
    <property type="entry name" value="Ribonuclease H-like superfamily/Ribonuclease H"/>
    <property type="match status" value="1"/>
</dbReference>
<protein>
    <submittedName>
        <fullName evidence="2">Transposase family protein</fullName>
    </submittedName>
</protein>
<organism evidence="2 3">
    <name type="scientific">Methylomonas albis</name>
    <dbReference type="NCBI Taxonomy" id="1854563"/>
    <lineage>
        <taxon>Bacteria</taxon>
        <taxon>Pseudomonadati</taxon>
        <taxon>Pseudomonadota</taxon>
        <taxon>Gammaproteobacteria</taxon>
        <taxon>Methylococcales</taxon>
        <taxon>Methylococcaceae</taxon>
        <taxon>Methylomonas</taxon>
    </lineage>
</organism>
<dbReference type="PANTHER" id="PTHR46889:SF7">
    <property type="entry name" value="TRANSPOSASE FOR INSERTION SEQUENCE ELEMENT IS904"/>
    <property type="match status" value="1"/>
</dbReference>
<keyword evidence="3" id="KW-1185">Reference proteome</keyword>
<feature type="domain" description="Integrase catalytic" evidence="1">
    <location>
        <begin position="1"/>
        <end position="88"/>
    </location>
</feature>
<dbReference type="PANTHER" id="PTHR46889">
    <property type="entry name" value="TRANSPOSASE INSF FOR INSERTION SEQUENCE IS3B-RELATED"/>
    <property type="match status" value="1"/>
</dbReference>
<accession>A0ABR9DA00</accession>
<evidence type="ECO:0000259" key="1">
    <source>
        <dbReference type="PROSITE" id="PS50994"/>
    </source>
</evidence>
<name>A0ABR9DA00_9GAMM</name>
<dbReference type="EMBL" id="JACXSS010000001">
    <property type="protein sequence ID" value="MBD9358717.1"/>
    <property type="molecule type" value="Genomic_DNA"/>
</dbReference>
<dbReference type="PROSITE" id="PS50994">
    <property type="entry name" value="INTEGRASE"/>
    <property type="match status" value="1"/>
</dbReference>
<dbReference type="Pfam" id="PF00665">
    <property type="entry name" value="rve"/>
    <property type="match status" value="1"/>
</dbReference>
<comment type="caution">
    <text evidence="2">The sequence shown here is derived from an EMBL/GenBank/DDBJ whole genome shotgun (WGS) entry which is preliminary data.</text>
</comment>
<dbReference type="InterPro" id="IPR050900">
    <property type="entry name" value="Transposase_IS3/IS150/IS904"/>
</dbReference>